<dbReference type="EMBL" id="MU839049">
    <property type="protein sequence ID" value="KAK1761833.1"/>
    <property type="molecule type" value="Genomic_DNA"/>
</dbReference>
<comment type="caution">
    <text evidence="2">The sequence shown here is derived from an EMBL/GenBank/DDBJ whole genome shotgun (WGS) entry which is preliminary data.</text>
</comment>
<proteinExistence type="predicted"/>
<gene>
    <name evidence="2" type="ORF">QBC33DRAFT_553265</name>
</gene>
<keyword evidence="3" id="KW-1185">Reference proteome</keyword>
<evidence type="ECO:0000256" key="1">
    <source>
        <dbReference type="SAM" id="MobiDB-lite"/>
    </source>
</evidence>
<feature type="region of interest" description="Disordered" evidence="1">
    <location>
        <begin position="1"/>
        <end position="46"/>
    </location>
</feature>
<sequence length="284" mass="32504">MEPSIEATTCNQQNTRPSASKRPWESDFEEDQDEDNKPASNGGLGTDDTLHVTKVLEEHGIHCCLVGISALIFYGAGRVRPDWEICVPTELVDKAADLLQSDPYVQDYQLVESWPGYDPSLVNTYNRFKGKGIDYYFILVPSRDVHMVCEPSNFTRSLRSLPYPKLDVFIQSCLDMRNELQLCDVVDGTDVSEQWGEDHLDLEGTNDVEWAQDLNKRGREFAGGKFAHWAPFVPDAPKSKREMWQSKVHTKGDRLDWTKPKDVFVTQYRIIDTPDSWTELSDMY</sequence>
<name>A0AAJ0FFX9_9PEZI</name>
<protein>
    <submittedName>
        <fullName evidence="2">Uncharacterized protein</fullName>
    </submittedName>
</protein>
<evidence type="ECO:0000313" key="2">
    <source>
        <dbReference type="EMBL" id="KAK1761833.1"/>
    </source>
</evidence>
<dbReference type="AlphaFoldDB" id="A0AAJ0FFX9"/>
<reference evidence="2" key="1">
    <citation type="submission" date="2023-06" db="EMBL/GenBank/DDBJ databases">
        <title>Genome-scale phylogeny and comparative genomics of the fungal order Sordariales.</title>
        <authorList>
            <consortium name="Lawrence Berkeley National Laboratory"/>
            <person name="Hensen N."/>
            <person name="Bonometti L."/>
            <person name="Westerberg I."/>
            <person name="Brannstrom I.O."/>
            <person name="Guillou S."/>
            <person name="Cros-Aarteil S."/>
            <person name="Calhoun S."/>
            <person name="Haridas S."/>
            <person name="Kuo A."/>
            <person name="Mondo S."/>
            <person name="Pangilinan J."/>
            <person name="Riley R."/>
            <person name="Labutti K."/>
            <person name="Andreopoulos B."/>
            <person name="Lipzen A."/>
            <person name="Chen C."/>
            <person name="Yanf M."/>
            <person name="Daum C."/>
            <person name="Ng V."/>
            <person name="Clum A."/>
            <person name="Steindorff A."/>
            <person name="Ohm R."/>
            <person name="Martin F."/>
            <person name="Silar P."/>
            <person name="Natvig D."/>
            <person name="Lalanne C."/>
            <person name="Gautier V."/>
            <person name="Ament-Velasquez S.L."/>
            <person name="Kruys A."/>
            <person name="Hutchinson M.I."/>
            <person name="Powell A.J."/>
            <person name="Barry K."/>
            <person name="Miller A.N."/>
            <person name="Grigoriev I.V."/>
            <person name="Debuchy R."/>
            <person name="Gladieux P."/>
            <person name="Thoren M.H."/>
            <person name="Johannesson H."/>
        </authorList>
    </citation>
    <scope>NUCLEOTIDE SEQUENCE</scope>
    <source>
        <strain evidence="2">8032-3</strain>
    </source>
</reference>
<accession>A0AAJ0FFX9</accession>
<dbReference type="RefSeq" id="XP_060278046.1">
    <property type="nucleotide sequence ID" value="XM_060429381.1"/>
</dbReference>
<organism evidence="2 3">
    <name type="scientific">Phialemonium atrogriseum</name>
    <dbReference type="NCBI Taxonomy" id="1093897"/>
    <lineage>
        <taxon>Eukaryota</taxon>
        <taxon>Fungi</taxon>
        <taxon>Dikarya</taxon>
        <taxon>Ascomycota</taxon>
        <taxon>Pezizomycotina</taxon>
        <taxon>Sordariomycetes</taxon>
        <taxon>Sordariomycetidae</taxon>
        <taxon>Cephalothecales</taxon>
        <taxon>Cephalothecaceae</taxon>
        <taxon>Phialemonium</taxon>
    </lineage>
</organism>
<evidence type="ECO:0000313" key="3">
    <source>
        <dbReference type="Proteomes" id="UP001244011"/>
    </source>
</evidence>
<feature type="compositionally biased region" description="Polar residues" evidence="1">
    <location>
        <begin position="1"/>
        <end position="18"/>
    </location>
</feature>
<dbReference type="GeneID" id="85312568"/>
<dbReference type="Proteomes" id="UP001244011">
    <property type="component" value="Unassembled WGS sequence"/>
</dbReference>